<dbReference type="RefSeq" id="WP_257822144.1">
    <property type="nucleotide sequence ID" value="NZ_JABXYM010000001.1"/>
</dbReference>
<evidence type="ECO:0008006" key="4">
    <source>
        <dbReference type="Google" id="ProtNLM"/>
    </source>
</evidence>
<dbReference type="AlphaFoldDB" id="A0A9Q4G0F1"/>
<comment type="caution">
    <text evidence="2">The sequence shown here is derived from an EMBL/GenBank/DDBJ whole genome shotgun (WGS) entry which is preliminary data.</text>
</comment>
<evidence type="ECO:0000256" key="1">
    <source>
        <dbReference type="SAM" id="Phobius"/>
    </source>
</evidence>
<keyword evidence="3" id="KW-1185">Reference proteome</keyword>
<feature type="transmembrane region" description="Helical" evidence="1">
    <location>
        <begin position="7"/>
        <end position="25"/>
    </location>
</feature>
<proteinExistence type="predicted"/>
<feature type="transmembrane region" description="Helical" evidence="1">
    <location>
        <begin position="70"/>
        <end position="91"/>
    </location>
</feature>
<evidence type="ECO:0000313" key="3">
    <source>
        <dbReference type="Proteomes" id="UP001057753"/>
    </source>
</evidence>
<keyword evidence="1" id="KW-0472">Membrane</keyword>
<name>A0A9Q4G0F1_SALAG</name>
<accession>A0A9Q4G0F1</accession>
<dbReference type="EMBL" id="JABXYM010000001">
    <property type="protein sequence ID" value="MCR6097759.1"/>
    <property type="molecule type" value="Genomic_DNA"/>
</dbReference>
<reference evidence="2" key="1">
    <citation type="submission" date="2020-06" db="EMBL/GenBank/DDBJ databases">
        <title>Insight into the genomes of haloalkaliphilic bacilli from Kenyan soda lakes.</title>
        <authorList>
            <person name="Mwirichia R."/>
            <person name="Villamizar G.C."/>
            <person name="Poehlein A."/>
            <person name="Mugweru J."/>
            <person name="Kipnyargis A."/>
            <person name="Kiplimo D."/>
            <person name="Orwa P."/>
            <person name="Daniel R."/>
        </authorList>
    </citation>
    <scope>NUCLEOTIDE SEQUENCE</scope>
    <source>
        <strain evidence="2">B1096_S55</strain>
    </source>
</reference>
<gene>
    <name evidence="2" type="ORF">HXA33_14500</name>
</gene>
<dbReference type="Proteomes" id="UP001057753">
    <property type="component" value="Unassembled WGS sequence"/>
</dbReference>
<feature type="transmembrane region" description="Helical" evidence="1">
    <location>
        <begin position="37"/>
        <end position="63"/>
    </location>
</feature>
<protein>
    <recommendedName>
        <fullName evidence="4">Yip1 domain-containing protein</fullName>
    </recommendedName>
</protein>
<keyword evidence="1" id="KW-1133">Transmembrane helix</keyword>
<keyword evidence="1" id="KW-0812">Transmembrane</keyword>
<organism evidence="2 3">
    <name type="scientific">Salipaludibacillus agaradhaerens</name>
    <name type="common">Bacillus agaradhaerens</name>
    <dbReference type="NCBI Taxonomy" id="76935"/>
    <lineage>
        <taxon>Bacteria</taxon>
        <taxon>Bacillati</taxon>
        <taxon>Bacillota</taxon>
        <taxon>Bacilli</taxon>
        <taxon>Bacillales</taxon>
        <taxon>Bacillaceae</taxon>
    </lineage>
</organism>
<sequence>MLNKLPAVVFTTLISSLFFTIVFTFNSFNVNGIVFSFFIYSVGIITGVLFIGLPLSILTHLFFKRLSIGYLLALKLVIYESILGIIFIIYYLDQDSVGLLLISTTTAFIYWIIETMELKFKLNSFRGYLLSAFMISCLYILVLFICLFIIQIQSVGKVS</sequence>
<feature type="transmembrane region" description="Helical" evidence="1">
    <location>
        <begin position="125"/>
        <end position="150"/>
    </location>
</feature>
<feature type="transmembrane region" description="Helical" evidence="1">
    <location>
        <begin position="97"/>
        <end position="113"/>
    </location>
</feature>
<evidence type="ECO:0000313" key="2">
    <source>
        <dbReference type="EMBL" id="MCR6097759.1"/>
    </source>
</evidence>